<dbReference type="Proteomes" id="UP001154282">
    <property type="component" value="Unassembled WGS sequence"/>
</dbReference>
<evidence type="ECO:0000313" key="1">
    <source>
        <dbReference type="EMBL" id="CAI0380784.1"/>
    </source>
</evidence>
<name>A0AAV0H8I0_9ROSI</name>
<dbReference type="Pfam" id="PF04827">
    <property type="entry name" value="Plant_tran"/>
    <property type="match status" value="1"/>
</dbReference>
<protein>
    <recommendedName>
        <fullName evidence="3">Nuclease HARBI1</fullName>
    </recommendedName>
</protein>
<reference evidence="1" key="1">
    <citation type="submission" date="2022-08" db="EMBL/GenBank/DDBJ databases">
        <authorList>
            <person name="Gutierrez-Valencia J."/>
        </authorList>
    </citation>
    <scope>NUCLEOTIDE SEQUENCE</scope>
</reference>
<dbReference type="InterPro" id="IPR006912">
    <property type="entry name" value="Harbinger_derived_prot"/>
</dbReference>
<proteinExistence type="predicted"/>
<organism evidence="1 2">
    <name type="scientific">Linum tenue</name>
    <dbReference type="NCBI Taxonomy" id="586396"/>
    <lineage>
        <taxon>Eukaryota</taxon>
        <taxon>Viridiplantae</taxon>
        <taxon>Streptophyta</taxon>
        <taxon>Embryophyta</taxon>
        <taxon>Tracheophyta</taxon>
        <taxon>Spermatophyta</taxon>
        <taxon>Magnoliopsida</taxon>
        <taxon>eudicotyledons</taxon>
        <taxon>Gunneridae</taxon>
        <taxon>Pentapetalae</taxon>
        <taxon>rosids</taxon>
        <taxon>fabids</taxon>
        <taxon>Malpighiales</taxon>
        <taxon>Linaceae</taxon>
        <taxon>Linum</taxon>
    </lineage>
</organism>
<evidence type="ECO:0008006" key="3">
    <source>
        <dbReference type="Google" id="ProtNLM"/>
    </source>
</evidence>
<comment type="caution">
    <text evidence="1">The sequence shown here is derived from an EMBL/GenBank/DDBJ whole genome shotgun (WGS) entry which is preliminary data.</text>
</comment>
<dbReference type="PANTHER" id="PTHR47150">
    <property type="entry name" value="OS12G0169200 PROTEIN"/>
    <property type="match status" value="1"/>
</dbReference>
<sequence length="228" mass="26454">MQDYFNTNPTYDARIFRRRFRMQPRLFIRIMGDFVRYDPSFARRSDVVGHLGLYLLHKSLLVHCTLAYGSLAYQLDDYVCMGQSTILEVIRNFCKAIVGMYSSAYLRAPTPTDLRILLHRASQRGFPGMIGSIDCMHWEWSNCPTSWTGQYLGHNLKPTIILEAVPSYNTWIWHAFFGLSGSNNDINIQGMFLVFDRILNGSAPRVRFEVNGHTYDQYYYLANGIYPM</sequence>
<dbReference type="EMBL" id="CAMGYJ010000002">
    <property type="protein sequence ID" value="CAI0380784.1"/>
    <property type="molecule type" value="Genomic_DNA"/>
</dbReference>
<evidence type="ECO:0000313" key="2">
    <source>
        <dbReference type="Proteomes" id="UP001154282"/>
    </source>
</evidence>
<dbReference type="PANTHER" id="PTHR47150:SF5">
    <property type="entry name" value="OS07G0546750 PROTEIN"/>
    <property type="match status" value="1"/>
</dbReference>
<keyword evidence="2" id="KW-1185">Reference proteome</keyword>
<gene>
    <name evidence="1" type="ORF">LITE_LOCUS2827</name>
</gene>
<dbReference type="AlphaFoldDB" id="A0AAV0H8I0"/>
<accession>A0AAV0H8I0</accession>